<comment type="pathway">
    <text evidence="1 8">Metabolic intermediate biosynthesis; chorismate biosynthesis; chorismate from D-erythrose 4-phosphate and phosphoenolpyruvate: step 6/7.</text>
</comment>
<dbReference type="InterPro" id="IPR036968">
    <property type="entry name" value="Enolpyruvate_Tfrase_sf"/>
</dbReference>
<evidence type="ECO:0000256" key="8">
    <source>
        <dbReference type="HAMAP-Rule" id="MF_00210"/>
    </source>
</evidence>
<comment type="catalytic activity">
    <reaction evidence="7">
        <text>3-phosphoshikimate + phosphoenolpyruvate = 5-O-(1-carboxyvinyl)-3-phosphoshikimate + phosphate</text>
        <dbReference type="Rhea" id="RHEA:21256"/>
        <dbReference type="ChEBI" id="CHEBI:43474"/>
        <dbReference type="ChEBI" id="CHEBI:57701"/>
        <dbReference type="ChEBI" id="CHEBI:58702"/>
        <dbReference type="ChEBI" id="CHEBI:145989"/>
        <dbReference type="EC" id="2.5.1.19"/>
    </reaction>
    <physiologicalReaction direction="left-to-right" evidence="7">
        <dbReference type="Rhea" id="RHEA:21257"/>
    </physiologicalReaction>
</comment>
<dbReference type="GO" id="GO:0009073">
    <property type="term" value="P:aromatic amino acid family biosynthetic process"/>
    <property type="evidence" value="ECO:0007669"/>
    <property type="project" value="UniProtKB-KW"/>
</dbReference>
<dbReference type="GO" id="GO:0003866">
    <property type="term" value="F:3-phosphoshikimate 1-carboxyvinyltransferase activity"/>
    <property type="evidence" value="ECO:0007669"/>
    <property type="project" value="UniProtKB-UniRule"/>
</dbReference>
<keyword evidence="5 8" id="KW-0808">Transferase</keyword>
<dbReference type="EC" id="2.5.1.19" evidence="8"/>
<keyword evidence="4 8" id="KW-0028">Amino-acid biosynthesis</keyword>
<comment type="function">
    <text evidence="8">Catalyzes the transfer of the enolpyruvyl moiety of phosphoenolpyruvate (PEP) to the 5-hydroxyl of shikimate-3-phosphate (S3P) to produce enolpyruvyl shikimate-3-phosphate and inorganic phosphate.</text>
</comment>
<accession>A0A7C5KB57</accession>
<feature type="binding site" evidence="8">
    <location>
        <position position="388"/>
    </location>
    <ligand>
        <name>phosphoenolpyruvate</name>
        <dbReference type="ChEBI" id="CHEBI:58702"/>
    </ligand>
</feature>
<evidence type="ECO:0000256" key="6">
    <source>
        <dbReference type="ARBA" id="ARBA00023141"/>
    </source>
</evidence>
<feature type="domain" description="Enolpyruvate transferase" evidence="9">
    <location>
        <begin position="7"/>
        <end position="423"/>
    </location>
</feature>
<dbReference type="PANTHER" id="PTHR21090">
    <property type="entry name" value="AROM/DEHYDROQUINATE SYNTHASE"/>
    <property type="match status" value="1"/>
</dbReference>
<dbReference type="Pfam" id="PF00275">
    <property type="entry name" value="EPSP_synthase"/>
    <property type="match status" value="1"/>
</dbReference>
<feature type="binding site" evidence="8">
    <location>
        <position position="20"/>
    </location>
    <ligand>
        <name>phosphoenolpyruvate</name>
        <dbReference type="ChEBI" id="CHEBI:58702"/>
    </ligand>
</feature>
<evidence type="ECO:0000256" key="4">
    <source>
        <dbReference type="ARBA" id="ARBA00022605"/>
    </source>
</evidence>
<feature type="binding site" evidence="8">
    <location>
        <position position="342"/>
    </location>
    <ligand>
        <name>3-phosphoshikimate</name>
        <dbReference type="ChEBI" id="CHEBI:145989"/>
    </ligand>
</feature>
<gene>
    <name evidence="8 10" type="primary">aroA</name>
    <name evidence="10" type="ORF">ENL70_03020</name>
</gene>
<dbReference type="SUPFAM" id="SSF55205">
    <property type="entry name" value="EPT/RTPC-like"/>
    <property type="match status" value="1"/>
</dbReference>
<dbReference type="InterPro" id="IPR023193">
    <property type="entry name" value="EPSP_synthase_CS"/>
</dbReference>
<feature type="binding site" evidence="8">
    <location>
        <position position="169"/>
    </location>
    <ligand>
        <name>3-phosphoshikimate</name>
        <dbReference type="ChEBI" id="CHEBI:145989"/>
    </ligand>
</feature>
<dbReference type="GO" id="GO:0009423">
    <property type="term" value="P:chorismate biosynthetic process"/>
    <property type="evidence" value="ECO:0007669"/>
    <property type="project" value="UniProtKB-UniRule"/>
</dbReference>
<dbReference type="UniPathway" id="UPA00053">
    <property type="reaction ID" value="UER00089"/>
</dbReference>
<dbReference type="PANTHER" id="PTHR21090:SF5">
    <property type="entry name" value="PENTAFUNCTIONAL AROM POLYPEPTIDE"/>
    <property type="match status" value="1"/>
</dbReference>
<feature type="binding site" evidence="8">
    <location>
        <position position="167"/>
    </location>
    <ligand>
        <name>3-phosphoshikimate</name>
        <dbReference type="ChEBI" id="CHEBI:145989"/>
    </ligand>
</feature>
<feature type="binding site" evidence="8">
    <location>
        <position position="315"/>
    </location>
    <ligand>
        <name>3-phosphoshikimate</name>
        <dbReference type="ChEBI" id="CHEBI:145989"/>
    </ligand>
</feature>
<comment type="subcellular location">
    <subcellularLocation>
        <location evidence="8">Cytoplasm</location>
    </subcellularLocation>
</comment>
<proteinExistence type="inferred from homology"/>
<sequence>MKISGKIKSFSSEIYVPSDKSITHRLFIFALSSKGTSIIRNPLLGADTLSTLSIVEQLGGRVERLEKSIVIKGKGLRDLDEPSDVLNCGNSGTTIRLFSGLLAAEKRGFFVLTGDNSLRNRPMGRIVKPLSIMGANIFSRQNFLAPLAIVGNKNGLDGINYNMPISSAQLKSCLILAGLKANSNSIITEPFPSRDHTELILSFLGINIKKIENSVHVYPSQELAPFELTVPGDPSSAAFFVVLATLVSKSRLIVKDVCLNPLRIGYIDVLKRMGAKIALEYISSDPEPIGNILVEGVEKLVATDIVPAEVPKIIDEIPIISIAMALAEGKSEISGAFDLRKKESDRISAICFNLKNMGVDIIEKEDGFILNGINELKSTNIKTFDDHRIAMAFSIAALLAKGESTIDNPSCCSISFPDFYDRLFRLCT</sequence>
<evidence type="ECO:0000256" key="7">
    <source>
        <dbReference type="ARBA" id="ARBA00044633"/>
    </source>
</evidence>
<dbReference type="AlphaFoldDB" id="A0A7C5KB57"/>
<dbReference type="InterPro" id="IPR001986">
    <property type="entry name" value="Enolpyruvate_Tfrase_dom"/>
</dbReference>
<dbReference type="CDD" id="cd01556">
    <property type="entry name" value="EPSP_synthase"/>
    <property type="match status" value="1"/>
</dbReference>
<feature type="binding site" evidence="8">
    <location>
        <position position="25"/>
    </location>
    <ligand>
        <name>3-phosphoshikimate</name>
        <dbReference type="ChEBI" id="CHEBI:145989"/>
    </ligand>
</feature>
<keyword evidence="6 8" id="KW-0057">Aromatic amino acid biosynthesis</keyword>
<evidence type="ECO:0000313" key="10">
    <source>
        <dbReference type="EMBL" id="HHI65504.1"/>
    </source>
</evidence>
<feature type="active site" description="Proton acceptor" evidence="8">
    <location>
        <position position="315"/>
    </location>
</feature>
<comment type="similarity">
    <text evidence="2 8">Belongs to the EPSP synthase family.</text>
</comment>
<evidence type="ECO:0000259" key="9">
    <source>
        <dbReference type="Pfam" id="PF00275"/>
    </source>
</evidence>
<protein>
    <recommendedName>
        <fullName evidence="8">3-phosphoshikimate 1-carboxyvinyltransferase</fullName>
        <ecNumber evidence="8">2.5.1.19</ecNumber>
    </recommendedName>
    <alternativeName>
        <fullName evidence="8">5-enolpyruvylshikimate-3-phosphate synthase</fullName>
        <shortName evidence="8">EPSP synthase</shortName>
        <shortName evidence="8">EPSPS</shortName>
    </alternativeName>
</protein>
<comment type="subunit">
    <text evidence="8">Monomer.</text>
</comment>
<name>A0A7C5KB57_9BACT</name>
<dbReference type="HAMAP" id="MF_00210">
    <property type="entry name" value="EPSP_synth"/>
    <property type="match status" value="1"/>
</dbReference>
<organism evidence="10">
    <name type="scientific">Thermodesulfobium narugense</name>
    <dbReference type="NCBI Taxonomy" id="184064"/>
    <lineage>
        <taxon>Bacteria</taxon>
        <taxon>Pseudomonadati</taxon>
        <taxon>Thermodesulfobiota</taxon>
        <taxon>Thermodesulfobiia</taxon>
        <taxon>Thermodesulfobiales</taxon>
        <taxon>Thermodesulfobiaceae</taxon>
        <taxon>Thermodesulfobium</taxon>
    </lineage>
</organism>
<dbReference type="PROSITE" id="PS00885">
    <property type="entry name" value="EPSP_SYNTHASE_2"/>
    <property type="match status" value="1"/>
</dbReference>
<feature type="binding site" evidence="8">
    <location>
        <position position="346"/>
    </location>
    <ligand>
        <name>phosphoenolpyruvate</name>
        <dbReference type="ChEBI" id="CHEBI:58702"/>
    </ligand>
</feature>
<dbReference type="GO" id="GO:0005737">
    <property type="term" value="C:cytoplasm"/>
    <property type="evidence" value="ECO:0007669"/>
    <property type="project" value="UniProtKB-SubCell"/>
</dbReference>
<keyword evidence="3 8" id="KW-0963">Cytoplasm</keyword>
<dbReference type="InterPro" id="IPR006264">
    <property type="entry name" value="EPSP_synthase"/>
</dbReference>
<dbReference type="GO" id="GO:0008652">
    <property type="term" value="P:amino acid biosynthetic process"/>
    <property type="evidence" value="ECO:0007669"/>
    <property type="project" value="UniProtKB-KW"/>
</dbReference>
<feature type="binding site" evidence="8">
    <location>
        <position position="92"/>
    </location>
    <ligand>
        <name>phosphoenolpyruvate</name>
        <dbReference type="ChEBI" id="CHEBI:58702"/>
    </ligand>
</feature>
<dbReference type="PROSITE" id="PS00104">
    <property type="entry name" value="EPSP_SYNTHASE_1"/>
    <property type="match status" value="1"/>
</dbReference>
<dbReference type="EMBL" id="DRUY01000104">
    <property type="protein sequence ID" value="HHI65504.1"/>
    <property type="molecule type" value="Genomic_DNA"/>
</dbReference>
<comment type="caution">
    <text evidence="8">Lacks conserved residue(s) required for the propagation of feature annotation.</text>
</comment>
<feature type="binding site" evidence="8">
    <location>
        <position position="169"/>
    </location>
    <ligand>
        <name>phosphoenolpyruvate</name>
        <dbReference type="ChEBI" id="CHEBI:58702"/>
    </ligand>
</feature>
<feature type="binding site" evidence="8">
    <location>
        <position position="21"/>
    </location>
    <ligand>
        <name>3-phosphoshikimate</name>
        <dbReference type="ChEBI" id="CHEBI:145989"/>
    </ligand>
</feature>
<reference evidence="10" key="1">
    <citation type="journal article" date="2020" name="mSystems">
        <title>Genome- and Community-Level Interaction Insights into Carbon Utilization and Element Cycling Functions of Hydrothermarchaeota in Hydrothermal Sediment.</title>
        <authorList>
            <person name="Zhou Z."/>
            <person name="Liu Y."/>
            <person name="Xu W."/>
            <person name="Pan J."/>
            <person name="Luo Z.H."/>
            <person name="Li M."/>
        </authorList>
    </citation>
    <scope>NUCLEOTIDE SEQUENCE [LARGE SCALE GENOMIC DNA]</scope>
    <source>
        <strain evidence="10">SpSt-1019</strain>
    </source>
</reference>
<evidence type="ECO:0000256" key="5">
    <source>
        <dbReference type="ARBA" id="ARBA00022679"/>
    </source>
</evidence>
<dbReference type="NCBIfam" id="TIGR01356">
    <property type="entry name" value="aroA"/>
    <property type="match status" value="1"/>
</dbReference>
<evidence type="ECO:0000256" key="3">
    <source>
        <dbReference type="ARBA" id="ARBA00022490"/>
    </source>
</evidence>
<dbReference type="FunFam" id="3.65.10.10:FF:000005">
    <property type="entry name" value="3-phosphoshikimate 1-carboxyvinyltransferase"/>
    <property type="match status" value="1"/>
</dbReference>
<comment type="caution">
    <text evidence="10">The sequence shown here is derived from an EMBL/GenBank/DDBJ whole genome shotgun (WGS) entry which is preliminary data.</text>
</comment>
<dbReference type="PIRSF" id="PIRSF000505">
    <property type="entry name" value="EPSPS"/>
    <property type="match status" value="1"/>
</dbReference>
<evidence type="ECO:0000256" key="1">
    <source>
        <dbReference type="ARBA" id="ARBA00004811"/>
    </source>
</evidence>
<feature type="binding site" evidence="8">
    <location>
        <position position="121"/>
    </location>
    <ligand>
        <name>phosphoenolpyruvate</name>
        <dbReference type="ChEBI" id="CHEBI:58702"/>
    </ligand>
</feature>
<evidence type="ECO:0000256" key="2">
    <source>
        <dbReference type="ARBA" id="ARBA00009948"/>
    </source>
</evidence>
<dbReference type="Gene3D" id="3.65.10.10">
    <property type="entry name" value="Enolpyruvate transferase domain"/>
    <property type="match status" value="2"/>
</dbReference>
<dbReference type="InterPro" id="IPR013792">
    <property type="entry name" value="RNA3'P_cycl/enolpyr_Trfase_a/b"/>
</dbReference>
<feature type="binding site" evidence="8">
    <location>
        <position position="20"/>
    </location>
    <ligand>
        <name>3-phosphoshikimate</name>
        <dbReference type="ChEBI" id="CHEBI:145989"/>
    </ligand>
</feature>